<dbReference type="InterPro" id="IPR002716">
    <property type="entry name" value="PIN_dom"/>
</dbReference>
<comment type="caution">
    <text evidence="2">The sequence shown here is derived from an EMBL/GenBank/DDBJ whole genome shotgun (WGS) entry which is preliminary data.</text>
</comment>
<dbReference type="InterPro" id="IPR029060">
    <property type="entry name" value="PIN-like_dom_sf"/>
</dbReference>
<evidence type="ECO:0000313" key="2">
    <source>
        <dbReference type="EMBL" id="MBS3057760.1"/>
    </source>
</evidence>
<protein>
    <recommendedName>
        <fullName evidence="1">PIN domain-containing protein</fullName>
    </recommendedName>
</protein>
<dbReference type="AlphaFoldDB" id="A0A8T4KYF6"/>
<dbReference type="EMBL" id="JAGVWD010000067">
    <property type="protein sequence ID" value="MBS3057760.1"/>
    <property type="molecule type" value="Genomic_DNA"/>
</dbReference>
<sequence length="136" mass="15911">MKVTADADILFSALLRKGETRRIWFYPEIEIYAPKSLLEEFKKYTPYLKNKFAGDEKDFLIITEKLISQVSFIEDAELEPFLPAAASLSNDPKDWFYIACALRENTAIWSNDKHFRTQGRIKTMTTQEMMKNFGRL</sequence>
<evidence type="ECO:0000313" key="3">
    <source>
        <dbReference type="Proteomes" id="UP000677687"/>
    </source>
</evidence>
<proteinExistence type="predicted"/>
<dbReference type="Pfam" id="PF10130">
    <property type="entry name" value="PIN_2"/>
    <property type="match status" value="1"/>
</dbReference>
<evidence type="ECO:0000259" key="1">
    <source>
        <dbReference type="Pfam" id="PF10130"/>
    </source>
</evidence>
<dbReference type="Proteomes" id="UP000677687">
    <property type="component" value="Unassembled WGS sequence"/>
</dbReference>
<name>A0A8T4KYF6_9ARCH</name>
<organism evidence="2 3">
    <name type="scientific">Candidatus Iainarchaeum sp</name>
    <dbReference type="NCBI Taxonomy" id="3101447"/>
    <lineage>
        <taxon>Archaea</taxon>
        <taxon>Candidatus Iainarchaeota</taxon>
        <taxon>Candidatus Iainarchaeia</taxon>
        <taxon>Candidatus Iainarchaeales</taxon>
        <taxon>Candidatus Iainarchaeaceae</taxon>
        <taxon>Candidatus Iainarchaeum</taxon>
    </lineage>
</organism>
<reference evidence="2" key="1">
    <citation type="submission" date="2021-03" db="EMBL/GenBank/DDBJ databases">
        <authorList>
            <person name="Jaffe A."/>
        </authorList>
    </citation>
    <scope>NUCLEOTIDE SEQUENCE</scope>
    <source>
        <strain evidence="2">RIFCSPHIGHO2_01_FULL_AR10_44_11</strain>
    </source>
</reference>
<gene>
    <name evidence="2" type="ORF">J4415_03995</name>
</gene>
<accession>A0A8T4KYF6</accession>
<feature type="domain" description="PIN" evidence="1">
    <location>
        <begin position="6"/>
        <end position="130"/>
    </location>
</feature>
<dbReference type="SUPFAM" id="SSF88723">
    <property type="entry name" value="PIN domain-like"/>
    <property type="match status" value="1"/>
</dbReference>
<reference evidence="2" key="2">
    <citation type="submission" date="2021-05" db="EMBL/GenBank/DDBJ databases">
        <title>Protein family content uncovers lineage relationships and bacterial pathway maintenance mechanisms in DPANN archaea.</title>
        <authorList>
            <person name="Castelle C.J."/>
            <person name="Meheust R."/>
            <person name="Jaffe A.L."/>
            <person name="Seitz K."/>
            <person name="Gong X."/>
            <person name="Baker B.J."/>
            <person name="Banfield J.F."/>
        </authorList>
    </citation>
    <scope>NUCLEOTIDE SEQUENCE</scope>
    <source>
        <strain evidence="2">RIFCSPHIGHO2_01_FULL_AR10_44_11</strain>
    </source>
</reference>